<keyword evidence="3" id="KW-1185">Reference proteome</keyword>
<dbReference type="AlphaFoldDB" id="A0A7C8MH39"/>
<evidence type="ECO:0000256" key="1">
    <source>
        <dbReference type="SAM" id="MobiDB-lite"/>
    </source>
</evidence>
<organism evidence="2 3">
    <name type="scientific">Massariosphaeria phaeospora</name>
    <dbReference type="NCBI Taxonomy" id="100035"/>
    <lineage>
        <taxon>Eukaryota</taxon>
        <taxon>Fungi</taxon>
        <taxon>Dikarya</taxon>
        <taxon>Ascomycota</taxon>
        <taxon>Pezizomycotina</taxon>
        <taxon>Dothideomycetes</taxon>
        <taxon>Pleosporomycetidae</taxon>
        <taxon>Pleosporales</taxon>
        <taxon>Pleosporales incertae sedis</taxon>
        <taxon>Massariosphaeria</taxon>
    </lineage>
</organism>
<evidence type="ECO:0000313" key="3">
    <source>
        <dbReference type="Proteomes" id="UP000481861"/>
    </source>
</evidence>
<dbReference type="Proteomes" id="UP000481861">
    <property type="component" value="Unassembled WGS sequence"/>
</dbReference>
<sequence length="188" mass="20294">MAAQFFLISGGSESYCRTGSAVVVPSGRRQSKGANATRVSVARKTPSGTRHGHSMYRAAGVEYTKDVPYRSFVNRDDAVVDEVTGKRNAGRHVEPIDKELISHPCPCPAYVGIGNSHRTSSHPVTPSPPQALHFIGGPSHPRARRPKRRATSRPHVAAPYPSPPPPASEQQTPRPPIGEHDASQPLHH</sequence>
<proteinExistence type="predicted"/>
<dbReference type="EMBL" id="JAADJZ010000002">
    <property type="protein sequence ID" value="KAF2877399.1"/>
    <property type="molecule type" value="Genomic_DNA"/>
</dbReference>
<accession>A0A7C8MH39</accession>
<reference evidence="2 3" key="1">
    <citation type="submission" date="2020-01" db="EMBL/GenBank/DDBJ databases">
        <authorList>
            <consortium name="DOE Joint Genome Institute"/>
            <person name="Haridas S."/>
            <person name="Albert R."/>
            <person name="Binder M."/>
            <person name="Bloem J."/>
            <person name="Labutti K."/>
            <person name="Salamov A."/>
            <person name="Andreopoulos B."/>
            <person name="Baker S.E."/>
            <person name="Barry K."/>
            <person name="Bills G."/>
            <person name="Bluhm B.H."/>
            <person name="Cannon C."/>
            <person name="Castanera R."/>
            <person name="Culley D.E."/>
            <person name="Daum C."/>
            <person name="Ezra D."/>
            <person name="Gonzalez J.B."/>
            <person name="Henrissat B."/>
            <person name="Kuo A."/>
            <person name="Liang C."/>
            <person name="Lipzen A."/>
            <person name="Lutzoni F."/>
            <person name="Magnuson J."/>
            <person name="Mondo S."/>
            <person name="Nolan M."/>
            <person name="Ohm R."/>
            <person name="Pangilinan J."/>
            <person name="Park H.-J.H."/>
            <person name="Ramirez L."/>
            <person name="Alfaro M."/>
            <person name="Sun H."/>
            <person name="Tritt A."/>
            <person name="Yoshinaga Y."/>
            <person name="Zwiers L.-H.L."/>
            <person name="Turgeon B.G."/>
            <person name="Goodwin S.B."/>
            <person name="Spatafora J.W."/>
            <person name="Crous P.W."/>
            <person name="Grigoriev I.V."/>
        </authorList>
    </citation>
    <scope>NUCLEOTIDE SEQUENCE [LARGE SCALE GENOMIC DNA]</scope>
    <source>
        <strain evidence="2 3">CBS 611.86</strain>
    </source>
</reference>
<gene>
    <name evidence="2" type="ORF">BDV95DRAFT_145139</name>
</gene>
<comment type="caution">
    <text evidence="2">The sequence shown here is derived from an EMBL/GenBank/DDBJ whole genome shotgun (WGS) entry which is preliminary data.</text>
</comment>
<protein>
    <submittedName>
        <fullName evidence="2">Uncharacterized protein</fullName>
    </submittedName>
</protein>
<feature type="compositionally biased region" description="Basic residues" evidence="1">
    <location>
        <begin position="141"/>
        <end position="152"/>
    </location>
</feature>
<feature type="region of interest" description="Disordered" evidence="1">
    <location>
        <begin position="27"/>
        <end position="53"/>
    </location>
</feature>
<evidence type="ECO:0000313" key="2">
    <source>
        <dbReference type="EMBL" id="KAF2877399.1"/>
    </source>
</evidence>
<name>A0A7C8MH39_9PLEO</name>
<feature type="region of interest" description="Disordered" evidence="1">
    <location>
        <begin position="117"/>
        <end position="188"/>
    </location>
</feature>